<evidence type="ECO:0000313" key="2">
    <source>
        <dbReference type="EMBL" id="KAK1479073.1"/>
    </source>
</evidence>
<accession>A0AAI9Y6U6</accession>
<organism evidence="2 3">
    <name type="scientific">Colletotrichum cuscutae</name>
    <dbReference type="NCBI Taxonomy" id="1209917"/>
    <lineage>
        <taxon>Eukaryota</taxon>
        <taxon>Fungi</taxon>
        <taxon>Dikarya</taxon>
        <taxon>Ascomycota</taxon>
        <taxon>Pezizomycotina</taxon>
        <taxon>Sordariomycetes</taxon>
        <taxon>Hypocreomycetidae</taxon>
        <taxon>Glomerellales</taxon>
        <taxon>Glomerellaceae</taxon>
        <taxon>Colletotrichum</taxon>
        <taxon>Colletotrichum acutatum species complex</taxon>
    </lineage>
</organism>
<feature type="compositionally biased region" description="Acidic residues" evidence="1">
    <location>
        <begin position="167"/>
        <end position="178"/>
    </location>
</feature>
<evidence type="ECO:0008006" key="4">
    <source>
        <dbReference type="Google" id="ProtNLM"/>
    </source>
</evidence>
<dbReference type="EMBL" id="MPDP01000119">
    <property type="protein sequence ID" value="KAK1479073.1"/>
    <property type="molecule type" value="Genomic_DNA"/>
</dbReference>
<reference evidence="2" key="1">
    <citation type="submission" date="2016-11" db="EMBL/GenBank/DDBJ databases">
        <title>The genome sequence of Colletotrichum cuscutae.</title>
        <authorList>
            <person name="Baroncelli R."/>
        </authorList>
    </citation>
    <scope>NUCLEOTIDE SEQUENCE</scope>
    <source>
        <strain evidence="2">IMI 304802</strain>
    </source>
</reference>
<feature type="compositionally biased region" description="Polar residues" evidence="1">
    <location>
        <begin position="642"/>
        <end position="653"/>
    </location>
</feature>
<feature type="region of interest" description="Disordered" evidence="1">
    <location>
        <begin position="611"/>
        <end position="654"/>
    </location>
</feature>
<feature type="region of interest" description="Disordered" evidence="1">
    <location>
        <begin position="205"/>
        <end position="226"/>
    </location>
</feature>
<name>A0AAI9Y6U6_9PEZI</name>
<feature type="compositionally biased region" description="Polar residues" evidence="1">
    <location>
        <begin position="18"/>
        <end position="31"/>
    </location>
</feature>
<feature type="region of interest" description="Disordered" evidence="1">
    <location>
        <begin position="419"/>
        <end position="464"/>
    </location>
</feature>
<evidence type="ECO:0000313" key="3">
    <source>
        <dbReference type="Proteomes" id="UP001239213"/>
    </source>
</evidence>
<feature type="region of interest" description="Disordered" evidence="1">
    <location>
        <begin position="137"/>
        <end position="192"/>
    </location>
</feature>
<proteinExistence type="predicted"/>
<feature type="region of interest" description="Disordered" evidence="1">
    <location>
        <begin position="1"/>
        <end position="31"/>
    </location>
</feature>
<protein>
    <recommendedName>
        <fullName evidence="4">tRNA splicing endonuclease subunit</fullName>
    </recommendedName>
</protein>
<feature type="region of interest" description="Disordered" evidence="1">
    <location>
        <begin position="380"/>
        <end position="403"/>
    </location>
</feature>
<feature type="compositionally biased region" description="Basic and acidic residues" evidence="1">
    <location>
        <begin position="611"/>
        <end position="641"/>
    </location>
</feature>
<gene>
    <name evidence="2" type="ORF">CCUS01_16390</name>
</gene>
<sequence length="804" mass="89107">METTTEVEIKQPSVAPSEPQQQTPVAETPTTTDHTLGRFRLHLGLGLACDPSQLSTQLLASFFYFAARTYLTLPSLPSKCCGCTETPLLPSLTLRLTALLASATKLGSLVSLIVRRKYSVFVLTSCETLRMPFRRDSRLKSTPEEPSVPIKEERRLSSANGVKPPALDDDDTANDDDLSPPPENLSPVSGSHDRALEDEIVVGNRNGVQKSSPLRVVSDPEDENMADVEDEPVVSHYPKRKRASVFNDLSEDKMESSLVSEKEGTPRGTKPARRHGLGGVKGVILGYWRDSPVPDPRGKHAVIGFIDVRDRLRTRIQQNTCFGEPVSSLEYPLPPGPGGSWVTFERVVFADHLVGLDHHQVKEYVKLRTDSIEMTEEARDAAEQAAAKEAVRRVEENPPPENPVAPAIAYGAVIPDHATMPARPDSKRRRTGSGIGTISGGPVQQTPPAQNIPPTPQFDPLPGTRPTRIIVGYWKGSSEPDPINKHAIYGILGQNDMFRVKVARETRDKRFVDGNFPVGAGALWIHWEEVELEPHIRVLSRPEVKEYCRVRQYQIDQGESPNERVENEARAVYEAQQRVANGINKPGYMNNMGPPPAIVPQPEEMLEAPETKVEVNPELRQSRRTENRGVRHSLPDLDVRQSSRTPVQAQNKIDASARREIARIEAAQIRTERFAADREAAQNAQAAQAAQVAQAAHMANLVPPPMPPQAMPKMPLQNGNGNGPRMSSLFHERDEMQRLNKVWASQEEHRSKVGGEETKFYGGIKYERKTNGPFVGKLVSQGTIISIDGEDYVEYRVLTKPSFF</sequence>
<dbReference type="Proteomes" id="UP001239213">
    <property type="component" value="Unassembled WGS sequence"/>
</dbReference>
<dbReference type="AlphaFoldDB" id="A0AAI9Y6U6"/>
<comment type="caution">
    <text evidence="2">The sequence shown here is derived from an EMBL/GenBank/DDBJ whole genome shotgun (WGS) entry which is preliminary data.</text>
</comment>
<feature type="region of interest" description="Disordered" evidence="1">
    <location>
        <begin position="252"/>
        <end position="276"/>
    </location>
</feature>
<feature type="compositionally biased region" description="Pro residues" evidence="1">
    <location>
        <begin position="450"/>
        <end position="459"/>
    </location>
</feature>
<keyword evidence="3" id="KW-1185">Reference proteome</keyword>
<evidence type="ECO:0000256" key="1">
    <source>
        <dbReference type="SAM" id="MobiDB-lite"/>
    </source>
</evidence>
<feature type="compositionally biased region" description="Basic and acidic residues" evidence="1">
    <location>
        <begin position="252"/>
        <end position="265"/>
    </location>
</feature>